<evidence type="ECO:0000313" key="12">
    <source>
        <dbReference type="EMBL" id="CAI8035710.1"/>
    </source>
</evidence>
<dbReference type="GO" id="GO:0010181">
    <property type="term" value="F:FMN binding"/>
    <property type="evidence" value="ECO:0007669"/>
    <property type="project" value="InterPro"/>
</dbReference>
<protein>
    <submittedName>
        <fullName evidence="12">NADH-quinone oxidoreductase subunit F 2</fullName>
    </submittedName>
</protein>
<keyword evidence="8" id="KW-0408">Iron</keyword>
<evidence type="ECO:0000256" key="4">
    <source>
        <dbReference type="ARBA" id="ARBA00022485"/>
    </source>
</evidence>
<evidence type="ECO:0000256" key="9">
    <source>
        <dbReference type="ARBA" id="ARBA00023014"/>
    </source>
</evidence>
<keyword evidence="10" id="KW-1133">Transmembrane helix</keyword>
<gene>
    <name evidence="12" type="ORF">GBAR_LOCUS20012</name>
</gene>
<dbReference type="EMBL" id="CASHTH010002825">
    <property type="protein sequence ID" value="CAI8035710.1"/>
    <property type="molecule type" value="Genomic_DNA"/>
</dbReference>
<dbReference type="Proteomes" id="UP001174909">
    <property type="component" value="Unassembled WGS sequence"/>
</dbReference>
<evidence type="ECO:0000256" key="3">
    <source>
        <dbReference type="ARBA" id="ARBA00007523"/>
    </source>
</evidence>
<comment type="similarity">
    <text evidence="3">Belongs to the complex I 51 kDa subunit family.</text>
</comment>
<dbReference type="InterPro" id="IPR011538">
    <property type="entry name" value="Nuo51_FMN-bd"/>
</dbReference>
<sequence length="478" mass="53226">MYQTSIHLMYFVSTTGYKHFEKAIKEYQPEDICDIVMKSGLKGRGGAGFSTGLKWSFVPRDIEPRYLCCNADESEPGTFSNRYVLEKNPHLLIEGILICCYAMGINTAYIYIRGEFTLGKRMLDAALEEAYQHGYLGKNIQGSGFDLDIYSHPGAGAYICGEETGLIESLEGKRGQPRVKPPFPAVEGLFHKPTVVQNVETLCNLPFLMGNGVEWYTSMGRTYGDTRFNPPQSDPNTGTKLYCISGDVHEPGVYELDLGLTAEELIEVAGGVRGERVKAVIPGGSSAPILTHYELECRLDFTSLTLWKSMLGSGGIIVMNETRNIVDCLLNIMKFYAHESCGQCTPCRWGTPWVRDIVQRIADGEGRQTTIQRPKFGVAEGGRWGDTGEMEEVYEDLDLLESVANNIANVDTMTWNTICVFGIAVSWPAVSYLRKFRPEFEAAIREGKLVTLPVEEATVPPEGNYAYQQRIVPRLFEA</sequence>
<keyword evidence="6" id="KW-0288">FMN</keyword>
<keyword evidence="4" id="KW-0004">4Fe-4S</keyword>
<dbReference type="InterPro" id="IPR037225">
    <property type="entry name" value="Nuo51_FMN-bd_sf"/>
</dbReference>
<keyword evidence="9" id="KW-0411">Iron-sulfur</keyword>
<dbReference type="SUPFAM" id="SSF142984">
    <property type="entry name" value="Nqo1 middle domain-like"/>
    <property type="match status" value="1"/>
</dbReference>
<dbReference type="PANTHER" id="PTHR11780">
    <property type="entry name" value="NADH-UBIQUINONE OXIDOREDUCTASE FLAVOPROTEIN 1 NDUFV1"/>
    <property type="match status" value="1"/>
</dbReference>
<dbReference type="InterPro" id="IPR037207">
    <property type="entry name" value="Nuop51_4Fe4S-bd_sf"/>
</dbReference>
<dbReference type="GO" id="GO:0003954">
    <property type="term" value="F:NADH dehydrogenase activity"/>
    <property type="evidence" value="ECO:0007669"/>
    <property type="project" value="TreeGrafter"/>
</dbReference>
<evidence type="ECO:0000256" key="8">
    <source>
        <dbReference type="ARBA" id="ARBA00023004"/>
    </source>
</evidence>
<dbReference type="GO" id="GO:0046872">
    <property type="term" value="F:metal ion binding"/>
    <property type="evidence" value="ECO:0007669"/>
    <property type="project" value="UniProtKB-KW"/>
</dbReference>
<dbReference type="GO" id="GO:0008137">
    <property type="term" value="F:NADH dehydrogenase (ubiquinone) activity"/>
    <property type="evidence" value="ECO:0007669"/>
    <property type="project" value="InterPro"/>
</dbReference>
<evidence type="ECO:0000259" key="11">
    <source>
        <dbReference type="SMART" id="SM00928"/>
    </source>
</evidence>
<dbReference type="Gene3D" id="3.10.20.600">
    <property type="match status" value="1"/>
</dbReference>
<dbReference type="InterPro" id="IPR019575">
    <property type="entry name" value="Nuop51_4Fe4S-bd"/>
</dbReference>
<evidence type="ECO:0000256" key="2">
    <source>
        <dbReference type="ARBA" id="ARBA00001966"/>
    </source>
</evidence>
<dbReference type="FunFam" id="3.40.50.11540:FF:000001">
    <property type="entry name" value="NADH dehydrogenase [ubiquinone] flavoprotein 1, mitochondrial"/>
    <property type="match status" value="1"/>
</dbReference>
<comment type="cofactor">
    <cofactor evidence="2">
        <name>[4Fe-4S] cluster</name>
        <dbReference type="ChEBI" id="CHEBI:49883"/>
    </cofactor>
</comment>
<keyword evidence="13" id="KW-1185">Reference proteome</keyword>
<dbReference type="PROSITE" id="PS00645">
    <property type="entry name" value="COMPLEX1_51K_2"/>
    <property type="match status" value="1"/>
</dbReference>
<dbReference type="Pfam" id="PF22461">
    <property type="entry name" value="SLBB_2"/>
    <property type="match status" value="1"/>
</dbReference>
<dbReference type="Pfam" id="PF01512">
    <property type="entry name" value="Complex1_51K"/>
    <property type="match status" value="1"/>
</dbReference>
<dbReference type="AlphaFoldDB" id="A0AA35X2L1"/>
<proteinExistence type="inferred from homology"/>
<evidence type="ECO:0000313" key="13">
    <source>
        <dbReference type="Proteomes" id="UP001174909"/>
    </source>
</evidence>
<evidence type="ECO:0000256" key="7">
    <source>
        <dbReference type="ARBA" id="ARBA00022723"/>
    </source>
</evidence>
<dbReference type="PANTHER" id="PTHR11780:SF10">
    <property type="entry name" value="NADH DEHYDROGENASE [UBIQUINONE] FLAVOPROTEIN 1, MITOCHONDRIAL"/>
    <property type="match status" value="1"/>
</dbReference>
<feature type="domain" description="NADH-ubiquinone oxidoreductase 51kDa subunit iron-sulphur binding" evidence="11">
    <location>
        <begin position="326"/>
        <end position="371"/>
    </location>
</feature>
<dbReference type="Pfam" id="PF10589">
    <property type="entry name" value="NADH_4Fe-4S"/>
    <property type="match status" value="1"/>
</dbReference>
<evidence type="ECO:0000256" key="5">
    <source>
        <dbReference type="ARBA" id="ARBA00022630"/>
    </source>
</evidence>
<organism evidence="12 13">
    <name type="scientific">Geodia barretti</name>
    <name type="common">Barrett's horny sponge</name>
    <dbReference type="NCBI Taxonomy" id="519541"/>
    <lineage>
        <taxon>Eukaryota</taxon>
        <taxon>Metazoa</taxon>
        <taxon>Porifera</taxon>
        <taxon>Demospongiae</taxon>
        <taxon>Heteroscleromorpha</taxon>
        <taxon>Tetractinellida</taxon>
        <taxon>Astrophorina</taxon>
        <taxon>Geodiidae</taxon>
        <taxon>Geodia</taxon>
    </lineage>
</organism>
<keyword evidence="7" id="KW-0479">Metal-binding</keyword>
<keyword evidence="10" id="KW-0472">Membrane</keyword>
<accession>A0AA35X2L1</accession>
<name>A0AA35X2L1_GEOBA</name>
<feature type="transmembrane region" description="Helical" evidence="10">
    <location>
        <begin position="91"/>
        <end position="112"/>
    </location>
</feature>
<dbReference type="Gene3D" id="1.20.1440.230">
    <property type="entry name" value="NADH-ubiquinone oxidoreductase 51kDa subunit, iron-sulphur binding domain"/>
    <property type="match status" value="1"/>
</dbReference>
<dbReference type="GO" id="GO:0051539">
    <property type="term" value="F:4 iron, 4 sulfur cluster binding"/>
    <property type="evidence" value="ECO:0007669"/>
    <property type="project" value="UniProtKB-KW"/>
</dbReference>
<reference evidence="12" key="1">
    <citation type="submission" date="2023-03" db="EMBL/GenBank/DDBJ databases">
        <authorList>
            <person name="Steffen K."/>
            <person name="Cardenas P."/>
        </authorList>
    </citation>
    <scope>NUCLEOTIDE SEQUENCE</scope>
</reference>
<comment type="caution">
    <text evidence="12">The sequence shown here is derived from an EMBL/GenBank/DDBJ whole genome shotgun (WGS) entry which is preliminary data.</text>
</comment>
<dbReference type="InterPro" id="IPR050837">
    <property type="entry name" value="ComplexI_51kDa_subunit"/>
</dbReference>
<comment type="cofactor">
    <cofactor evidence="1">
        <name>FMN</name>
        <dbReference type="ChEBI" id="CHEBI:58210"/>
    </cofactor>
</comment>
<dbReference type="Gene3D" id="3.40.50.11540">
    <property type="entry name" value="NADH-ubiquinone oxidoreductase 51kDa subunit"/>
    <property type="match status" value="1"/>
</dbReference>
<dbReference type="GO" id="GO:0045333">
    <property type="term" value="P:cellular respiration"/>
    <property type="evidence" value="ECO:0007669"/>
    <property type="project" value="TreeGrafter"/>
</dbReference>
<dbReference type="InterPro" id="IPR001949">
    <property type="entry name" value="NADH-UbQ_OxRdtase_51kDa_CS"/>
</dbReference>
<dbReference type="SUPFAM" id="SSF142019">
    <property type="entry name" value="Nqo1 FMN-binding domain-like"/>
    <property type="match status" value="1"/>
</dbReference>
<keyword evidence="5" id="KW-0285">Flavoprotein</keyword>
<keyword evidence="10" id="KW-0812">Transmembrane</keyword>
<evidence type="ECO:0000256" key="1">
    <source>
        <dbReference type="ARBA" id="ARBA00001917"/>
    </source>
</evidence>
<evidence type="ECO:0000256" key="6">
    <source>
        <dbReference type="ARBA" id="ARBA00022643"/>
    </source>
</evidence>
<dbReference type="InterPro" id="IPR054765">
    <property type="entry name" value="SLBB_dom"/>
</dbReference>
<evidence type="ECO:0000256" key="10">
    <source>
        <dbReference type="SAM" id="Phobius"/>
    </source>
</evidence>
<dbReference type="SUPFAM" id="SSF140490">
    <property type="entry name" value="Nqo1C-terminal domain-like"/>
    <property type="match status" value="2"/>
</dbReference>
<dbReference type="SMART" id="SM00928">
    <property type="entry name" value="NADH_4Fe-4S"/>
    <property type="match status" value="1"/>
</dbReference>
<dbReference type="NCBIfam" id="NF010120">
    <property type="entry name" value="PRK13596.1"/>
    <property type="match status" value="1"/>
</dbReference>